<dbReference type="Proteomes" id="UP001462640">
    <property type="component" value="Unassembled WGS sequence"/>
</dbReference>
<evidence type="ECO:0000313" key="1">
    <source>
        <dbReference type="EMBL" id="MEO3711542.1"/>
    </source>
</evidence>
<accession>A0ABV0G924</accession>
<reference evidence="1 2" key="1">
    <citation type="submission" date="2024-05" db="EMBL/GenBank/DDBJ databases">
        <title>Roseateles sp. 2.12 16S ribosomal RNA gene Genome sequencing and assembly.</title>
        <authorList>
            <person name="Woo H."/>
        </authorList>
    </citation>
    <scope>NUCLEOTIDE SEQUENCE [LARGE SCALE GENOMIC DNA]</scope>
    <source>
        <strain evidence="1 2">2.12</strain>
    </source>
</reference>
<proteinExistence type="predicted"/>
<dbReference type="InterPro" id="IPR036249">
    <property type="entry name" value="Thioredoxin-like_sf"/>
</dbReference>
<evidence type="ECO:0000313" key="2">
    <source>
        <dbReference type="Proteomes" id="UP001462640"/>
    </source>
</evidence>
<dbReference type="EMBL" id="JBDPZC010000001">
    <property type="protein sequence ID" value="MEO3711542.1"/>
    <property type="molecule type" value="Genomic_DNA"/>
</dbReference>
<dbReference type="SUPFAM" id="SSF52833">
    <property type="entry name" value="Thioredoxin-like"/>
    <property type="match status" value="1"/>
</dbReference>
<protein>
    <submittedName>
        <fullName evidence="1">Thioredoxin</fullName>
    </submittedName>
</protein>
<gene>
    <name evidence="1" type="ORF">ABDJ40_02040</name>
</gene>
<keyword evidence="2" id="KW-1185">Reference proteome</keyword>
<comment type="caution">
    <text evidence="1">The sequence shown here is derived from an EMBL/GenBank/DDBJ whole genome shotgun (WGS) entry which is preliminary data.</text>
</comment>
<dbReference type="RefSeq" id="WP_347605462.1">
    <property type="nucleotide sequence ID" value="NZ_JBDPZC010000001.1"/>
</dbReference>
<sequence length="136" mass="15030">MQTQALDPWTDAQALALRLAHPGAELLVALGAESWCQKCAALRPAFEALCAQQDQAELTWLWLDLEDHAEFLGDFVPEDLPLLLRWRQGQLQQVAVLEAIDPAPAPGAVPERLRELPISAELPDLWAAFSARNWAA</sequence>
<name>A0ABV0G924_9BURK</name>
<organism evidence="1 2">
    <name type="scientific">Roseateles flavus</name>
    <dbReference type="NCBI Taxonomy" id="3149041"/>
    <lineage>
        <taxon>Bacteria</taxon>
        <taxon>Pseudomonadati</taxon>
        <taxon>Pseudomonadota</taxon>
        <taxon>Betaproteobacteria</taxon>
        <taxon>Burkholderiales</taxon>
        <taxon>Sphaerotilaceae</taxon>
        <taxon>Roseateles</taxon>
    </lineage>
</organism>